<dbReference type="AlphaFoldDB" id="A0A8X7R2C2"/>
<dbReference type="Gene3D" id="3.30.559.10">
    <property type="entry name" value="Chloramphenicol acetyltransferase-like domain"/>
    <property type="match status" value="2"/>
</dbReference>
<reference evidence="4 5" key="1">
    <citation type="submission" date="2020-02" db="EMBL/GenBank/DDBJ databases">
        <authorList>
            <person name="Ma Q."/>
            <person name="Huang Y."/>
            <person name="Song X."/>
            <person name="Pei D."/>
        </authorList>
    </citation>
    <scope>NUCLEOTIDE SEQUENCE [LARGE SCALE GENOMIC DNA]</scope>
    <source>
        <strain evidence="4">Sxm20200214</strain>
        <tissue evidence="4">Leaf</tissue>
    </source>
</reference>
<dbReference type="InterPro" id="IPR023213">
    <property type="entry name" value="CAT-like_dom_sf"/>
</dbReference>
<dbReference type="OrthoDB" id="1932220at2759"/>
<sequence length="423" mass="46572">MKVEAISNQIIKPSKKTPNDLRTLQLSVHDHMIAPVYVTAFLFYTKADSISQDHISHKLKTSLSETLTRFHPFAGRINGLTVDCNDEGAVFAEARVVDDECTLSGLIRSPDFESLQQLLPEAIPPTPTRPLLLVKSTYFQCGGMAIAICISHMVADATSLSSFVRSWTAMARGESDDSACPEFALTKIYPPANEAIKHPIDVDQADKKTRVTKRFVFVPSKIEDLRFKAASDAVPRPTRVQSVTSLIWRCVAASSEDTSRQKVLVQPANLRGKIPSLLSGNVIGNHFFSTLTFHGKGEVQISETVKELQDRAKELSLLVQGEEGSIGTKLVGELMGYASKLRCQNHEIYSVTSWCRLPLYDANFGWGTPVWVAGNVVLSSNNKTVLIDSKDGLGIEAWVTLHQEVMLLFEQNPDLLAFASPNA</sequence>
<keyword evidence="2" id="KW-0808">Transferase</keyword>
<comment type="similarity">
    <text evidence="1">Belongs to the plant acyltransferase family.</text>
</comment>
<proteinExistence type="inferred from homology"/>
<comment type="caution">
    <text evidence="4">The sequence shown here is derived from an EMBL/GenBank/DDBJ whole genome shotgun (WGS) entry which is preliminary data.</text>
</comment>
<evidence type="ECO:0000256" key="1">
    <source>
        <dbReference type="ARBA" id="ARBA00009861"/>
    </source>
</evidence>
<gene>
    <name evidence="4" type="ORF">Bca52824_061730</name>
</gene>
<dbReference type="Pfam" id="PF02458">
    <property type="entry name" value="Transferase"/>
    <property type="match status" value="1"/>
</dbReference>
<evidence type="ECO:0000256" key="3">
    <source>
        <dbReference type="ARBA" id="ARBA00023315"/>
    </source>
</evidence>
<evidence type="ECO:0000256" key="2">
    <source>
        <dbReference type="ARBA" id="ARBA00022679"/>
    </source>
</evidence>
<protein>
    <recommendedName>
        <fullName evidence="6">BAHD acyltransferase</fullName>
    </recommendedName>
</protein>
<dbReference type="PANTHER" id="PTHR31623">
    <property type="entry name" value="F21J9.9"/>
    <property type="match status" value="1"/>
</dbReference>
<name>A0A8X7R2C2_BRACI</name>
<organism evidence="4 5">
    <name type="scientific">Brassica carinata</name>
    <name type="common">Ethiopian mustard</name>
    <name type="synonym">Abyssinian cabbage</name>
    <dbReference type="NCBI Taxonomy" id="52824"/>
    <lineage>
        <taxon>Eukaryota</taxon>
        <taxon>Viridiplantae</taxon>
        <taxon>Streptophyta</taxon>
        <taxon>Embryophyta</taxon>
        <taxon>Tracheophyta</taxon>
        <taxon>Spermatophyta</taxon>
        <taxon>Magnoliopsida</taxon>
        <taxon>eudicotyledons</taxon>
        <taxon>Gunneridae</taxon>
        <taxon>Pentapetalae</taxon>
        <taxon>rosids</taxon>
        <taxon>malvids</taxon>
        <taxon>Brassicales</taxon>
        <taxon>Brassicaceae</taxon>
        <taxon>Brassiceae</taxon>
        <taxon>Brassica</taxon>
    </lineage>
</organism>
<evidence type="ECO:0000313" key="5">
    <source>
        <dbReference type="Proteomes" id="UP000886595"/>
    </source>
</evidence>
<dbReference type="Proteomes" id="UP000886595">
    <property type="component" value="Unassembled WGS sequence"/>
</dbReference>
<evidence type="ECO:0000313" key="4">
    <source>
        <dbReference type="EMBL" id="KAG2279175.1"/>
    </source>
</evidence>
<dbReference type="GO" id="GO:0016746">
    <property type="term" value="F:acyltransferase activity"/>
    <property type="evidence" value="ECO:0007669"/>
    <property type="project" value="UniProtKB-KW"/>
</dbReference>
<dbReference type="PANTHER" id="PTHR31623:SF22">
    <property type="entry name" value="ACETYL-COA:BENZYLALCOHOL ACETYLTRANFERASE-LIKE PROTEIN-RELATED"/>
    <property type="match status" value="1"/>
</dbReference>
<evidence type="ECO:0008006" key="6">
    <source>
        <dbReference type="Google" id="ProtNLM"/>
    </source>
</evidence>
<accession>A0A8X7R2C2</accession>
<dbReference type="EMBL" id="JAAMPC010000012">
    <property type="protein sequence ID" value="KAG2279175.1"/>
    <property type="molecule type" value="Genomic_DNA"/>
</dbReference>
<keyword evidence="3" id="KW-0012">Acyltransferase</keyword>
<keyword evidence="5" id="KW-1185">Reference proteome</keyword>